<dbReference type="GO" id="GO:0035336">
    <property type="term" value="P:long-chain fatty-acyl-CoA metabolic process"/>
    <property type="evidence" value="ECO:0007669"/>
    <property type="project" value="TreeGrafter"/>
</dbReference>
<dbReference type="InterPro" id="IPR033640">
    <property type="entry name" value="FAR_C"/>
</dbReference>
<gene>
    <name evidence="6" type="ORF">G1H10_23925</name>
</gene>
<dbReference type="InterPro" id="IPR036291">
    <property type="entry name" value="NAD(P)-bd_dom_sf"/>
</dbReference>
<dbReference type="InterPro" id="IPR026055">
    <property type="entry name" value="FAR"/>
</dbReference>
<name>A0A6L9SGJ1_9ACTN</name>
<dbReference type="GO" id="GO:0016787">
    <property type="term" value="F:hydrolase activity"/>
    <property type="evidence" value="ECO:0007669"/>
    <property type="project" value="UniProtKB-KW"/>
</dbReference>
<comment type="similarity">
    <text evidence="1">Belongs to the fatty acyl-CoA reductase family.</text>
</comment>
<organism evidence="6 7">
    <name type="scientific">Phytoactinopolyspora halotolerans</name>
    <dbReference type="NCBI Taxonomy" id="1981512"/>
    <lineage>
        <taxon>Bacteria</taxon>
        <taxon>Bacillati</taxon>
        <taxon>Actinomycetota</taxon>
        <taxon>Actinomycetes</taxon>
        <taxon>Jiangellales</taxon>
        <taxon>Jiangellaceae</taxon>
        <taxon>Phytoactinopolyspora</taxon>
    </lineage>
</organism>
<evidence type="ECO:0000259" key="5">
    <source>
        <dbReference type="Pfam" id="PF07993"/>
    </source>
</evidence>
<protein>
    <submittedName>
        <fullName evidence="6">HAD-IB family hydrolase</fullName>
    </submittedName>
</protein>
<keyword evidence="6" id="KW-0378">Hydrolase</keyword>
<dbReference type="NCBIfam" id="TIGR01490">
    <property type="entry name" value="HAD-SF-IB-hyp1"/>
    <property type="match status" value="1"/>
</dbReference>
<dbReference type="EMBL" id="JAAGOA010000020">
    <property type="protein sequence ID" value="NEE03220.1"/>
    <property type="molecule type" value="Genomic_DNA"/>
</dbReference>
<dbReference type="SUPFAM" id="SSF56784">
    <property type="entry name" value="HAD-like"/>
    <property type="match status" value="1"/>
</dbReference>
<evidence type="ECO:0000256" key="3">
    <source>
        <dbReference type="ARBA" id="ARBA00023098"/>
    </source>
</evidence>
<comment type="caution">
    <text evidence="6">The sequence shown here is derived from an EMBL/GenBank/DDBJ whole genome shotgun (WGS) entry which is preliminary data.</text>
</comment>
<evidence type="ECO:0000256" key="4">
    <source>
        <dbReference type="SAM" id="MobiDB-lite"/>
    </source>
</evidence>
<dbReference type="CDD" id="cd09071">
    <property type="entry name" value="FAR_C"/>
    <property type="match status" value="1"/>
</dbReference>
<dbReference type="Gene3D" id="3.40.50.1000">
    <property type="entry name" value="HAD superfamily/HAD-like"/>
    <property type="match status" value="1"/>
</dbReference>
<dbReference type="RefSeq" id="WP_163742670.1">
    <property type="nucleotide sequence ID" value="NZ_JAAGOA010000020.1"/>
</dbReference>
<feature type="domain" description="Thioester reductase (TE)" evidence="5">
    <location>
        <begin position="20"/>
        <end position="335"/>
    </location>
</feature>
<keyword evidence="7" id="KW-1185">Reference proteome</keyword>
<keyword evidence="2" id="KW-0444">Lipid biosynthesis</keyword>
<dbReference type="Pfam" id="PF07993">
    <property type="entry name" value="NAD_binding_4"/>
    <property type="match status" value="1"/>
</dbReference>
<dbReference type="InterPro" id="IPR013120">
    <property type="entry name" value="FAR_NAD-bd"/>
</dbReference>
<dbReference type="InterPro" id="IPR023214">
    <property type="entry name" value="HAD_sf"/>
</dbReference>
<accession>A0A6L9SGJ1</accession>
<dbReference type="GO" id="GO:0010345">
    <property type="term" value="P:suberin biosynthetic process"/>
    <property type="evidence" value="ECO:0007669"/>
    <property type="project" value="TreeGrafter"/>
</dbReference>
<evidence type="ECO:0000313" key="6">
    <source>
        <dbReference type="EMBL" id="NEE03220.1"/>
    </source>
</evidence>
<keyword evidence="3" id="KW-0443">Lipid metabolism</keyword>
<feature type="region of interest" description="Disordered" evidence="4">
    <location>
        <begin position="744"/>
        <end position="778"/>
    </location>
</feature>
<evidence type="ECO:0000256" key="1">
    <source>
        <dbReference type="ARBA" id="ARBA00005928"/>
    </source>
</evidence>
<evidence type="ECO:0000256" key="2">
    <source>
        <dbReference type="ARBA" id="ARBA00022516"/>
    </source>
</evidence>
<dbReference type="GO" id="GO:0080019">
    <property type="term" value="F:alcohol-forming very long-chain fatty acyl-CoA reductase activity"/>
    <property type="evidence" value="ECO:0007669"/>
    <property type="project" value="InterPro"/>
</dbReference>
<dbReference type="Proteomes" id="UP000475214">
    <property type="component" value="Unassembled WGS sequence"/>
</dbReference>
<dbReference type="InterPro" id="IPR036412">
    <property type="entry name" value="HAD-like_sf"/>
</dbReference>
<evidence type="ECO:0000313" key="7">
    <source>
        <dbReference type="Proteomes" id="UP000475214"/>
    </source>
</evidence>
<reference evidence="6 7" key="1">
    <citation type="submission" date="2020-02" db="EMBL/GenBank/DDBJ databases">
        <authorList>
            <person name="Li X.-J."/>
            <person name="Han X.-M."/>
        </authorList>
    </citation>
    <scope>NUCLEOTIDE SEQUENCE [LARGE SCALE GENOMIC DNA]</scope>
    <source>
        <strain evidence="6 7">CCTCC AB 2017055</strain>
    </source>
</reference>
<dbReference type="PANTHER" id="PTHR11011:SF45">
    <property type="entry name" value="FATTY ACYL-COA REDUCTASE CG8306-RELATED"/>
    <property type="match status" value="1"/>
</dbReference>
<dbReference type="Gene3D" id="3.40.50.720">
    <property type="entry name" value="NAD(P)-binding Rossmann-like Domain"/>
    <property type="match status" value="1"/>
</dbReference>
<dbReference type="Gene3D" id="1.20.1440.100">
    <property type="entry name" value="SG protein - dephosphorylation function"/>
    <property type="match status" value="1"/>
</dbReference>
<sequence>MTRSDRTGHWASLSGTHVLLTGATGFVGQAVLERLLSAHPDCRISVIIRPKGSLSAADRLTKLLRKPVFRNWRRTVGAAEADRLVSERVNVISGDLGALGELPSDLDTVIHGASTVKFDSAIDEAFDTNVGGALGLYGALHAAGATPHVIHVSTAYVGGLRKGITPERSLNHNVDWRAEAEAARTARARIDFTSRQPEVLRKLLDAARAEHGKVGPQAVTDAAEVARRDWVNERLVEQGRLRAQSLGWTDSYTFTKALAERAAEDLWFRQGQRLSILRPTIIESALRHPFPGWIDGFKVADPLILAYGRGQLPDFPALPDSVLDIIPVDFVVNAILAAAATPPAGDERTARYFHIGSGASNPLAFHQMYRNVREFFLRTPLPKEDGHIQVPAWRLPGDRRLDRSMRQREAMVTSADWLLSRLPLTARSRSWADQVHSLQRDLQSLRKLTDLYRPYVQTEIVFDDARARELHQTIPEDDRADRGFDVDEIDWRTYLQDIHFPAITELSRAYAKRPTATSRPARMLSVRSDALAVFDLEGTVLDWNLIEQYLWLYRAITPVARWPREIGSLTMSLPGYLRCELRDRGEFIRAFTRRYAGLPADEIRRQANTAFGRAIRQRMLPDAIARAAAHRAAGHHTVLVTGSIDMLVEPIAHLFDDVVAGRMHESDGGVLTGYLDAPPLVDEARAAWLVQYADRHGMDLHHSYGYGDSHADVAWLQLVGHPTAVNPDSKLYRHARKQGWTVADWGRSPSAEEDQTHGGTSGFGRLNARRGASLRRAE</sequence>
<dbReference type="Pfam" id="PF12710">
    <property type="entry name" value="HAD"/>
    <property type="match status" value="1"/>
</dbReference>
<dbReference type="PANTHER" id="PTHR11011">
    <property type="entry name" value="MALE STERILITY PROTEIN 2-RELATED"/>
    <property type="match status" value="1"/>
</dbReference>
<dbReference type="AlphaFoldDB" id="A0A6L9SGJ1"/>
<proteinExistence type="inferred from homology"/>
<dbReference type="InterPro" id="IPR006385">
    <property type="entry name" value="HAD_hydro_SerB1"/>
</dbReference>
<dbReference type="SUPFAM" id="SSF51735">
    <property type="entry name" value="NAD(P)-binding Rossmann-fold domains"/>
    <property type="match status" value="1"/>
</dbReference>